<sequence length="80" mass="9278">FDRSQLFYLLDRLDNENSPSDFTVILGQLTLSAVHINKTDDNISLVSDNDYEDQETSFIIPNLFDQSTPLPDYYKISTYH</sequence>
<feature type="non-terminal residue" evidence="1">
    <location>
        <position position="1"/>
    </location>
</feature>
<dbReference type="Proteomes" id="UP000681720">
    <property type="component" value="Unassembled WGS sequence"/>
</dbReference>
<evidence type="ECO:0000313" key="1">
    <source>
        <dbReference type="EMBL" id="CAF4552089.1"/>
    </source>
</evidence>
<organism evidence="1 2">
    <name type="scientific">Rotaria magnacalcarata</name>
    <dbReference type="NCBI Taxonomy" id="392030"/>
    <lineage>
        <taxon>Eukaryota</taxon>
        <taxon>Metazoa</taxon>
        <taxon>Spiralia</taxon>
        <taxon>Gnathifera</taxon>
        <taxon>Rotifera</taxon>
        <taxon>Eurotatoria</taxon>
        <taxon>Bdelloidea</taxon>
        <taxon>Philodinida</taxon>
        <taxon>Philodinidae</taxon>
        <taxon>Rotaria</taxon>
    </lineage>
</organism>
<protein>
    <submittedName>
        <fullName evidence="1">Uncharacterized protein</fullName>
    </submittedName>
</protein>
<gene>
    <name evidence="1" type="ORF">GIL414_LOCUS36884</name>
</gene>
<accession>A0A8S2YC21</accession>
<reference evidence="1" key="1">
    <citation type="submission" date="2021-02" db="EMBL/GenBank/DDBJ databases">
        <authorList>
            <person name="Nowell W R."/>
        </authorList>
    </citation>
    <scope>NUCLEOTIDE SEQUENCE</scope>
</reference>
<name>A0A8S2YC21_9BILA</name>
<dbReference type="EMBL" id="CAJOBJ010093100">
    <property type="protein sequence ID" value="CAF4552089.1"/>
    <property type="molecule type" value="Genomic_DNA"/>
</dbReference>
<evidence type="ECO:0000313" key="2">
    <source>
        <dbReference type="Proteomes" id="UP000681720"/>
    </source>
</evidence>
<dbReference type="AlphaFoldDB" id="A0A8S2YC21"/>
<comment type="caution">
    <text evidence="1">The sequence shown here is derived from an EMBL/GenBank/DDBJ whole genome shotgun (WGS) entry which is preliminary data.</text>
</comment>
<feature type="non-terminal residue" evidence="1">
    <location>
        <position position="80"/>
    </location>
</feature>
<proteinExistence type="predicted"/>